<feature type="compositionally biased region" description="Low complexity" evidence="1">
    <location>
        <begin position="478"/>
        <end position="491"/>
    </location>
</feature>
<accession>A0A1C5GXQ4</accession>
<keyword evidence="2" id="KW-0472">Membrane</keyword>
<reference evidence="3 4" key="1">
    <citation type="submission" date="2016-06" db="EMBL/GenBank/DDBJ databases">
        <authorList>
            <person name="Kjaerup R.B."/>
            <person name="Dalgaard T.S."/>
            <person name="Juul-Madsen H.R."/>
        </authorList>
    </citation>
    <scope>NUCLEOTIDE SEQUENCE [LARGE SCALE GENOMIC DNA]</scope>
    <source>
        <strain evidence="3 4">DSM 45097</strain>
    </source>
</reference>
<feature type="compositionally biased region" description="Low complexity" evidence="1">
    <location>
        <begin position="258"/>
        <end position="304"/>
    </location>
</feature>
<feature type="compositionally biased region" description="Gly residues" evidence="1">
    <location>
        <begin position="838"/>
        <end position="847"/>
    </location>
</feature>
<feature type="region of interest" description="Disordered" evidence="1">
    <location>
        <begin position="1"/>
        <end position="878"/>
    </location>
</feature>
<feature type="compositionally biased region" description="Basic and acidic residues" evidence="1">
    <location>
        <begin position="1"/>
        <end position="11"/>
    </location>
</feature>
<keyword evidence="4" id="KW-1185">Reference proteome</keyword>
<feature type="compositionally biased region" description="Basic and acidic residues" evidence="1">
    <location>
        <begin position="468"/>
        <end position="477"/>
    </location>
</feature>
<gene>
    <name evidence="3" type="ORF">GA0074704_0693</name>
</gene>
<dbReference type="RefSeq" id="WP_088969146.1">
    <property type="nucleotide sequence ID" value="NZ_JBHLYF010000015.1"/>
</dbReference>
<protein>
    <recommendedName>
        <fullName evidence="5">Integrin beta 8</fullName>
    </recommendedName>
</protein>
<feature type="compositionally biased region" description="Low complexity" evidence="1">
    <location>
        <begin position="122"/>
        <end position="163"/>
    </location>
</feature>
<proteinExistence type="predicted"/>
<evidence type="ECO:0000256" key="2">
    <source>
        <dbReference type="SAM" id="Phobius"/>
    </source>
</evidence>
<dbReference type="EMBL" id="LT607751">
    <property type="protein sequence ID" value="SCG38544.1"/>
    <property type="molecule type" value="Genomic_DNA"/>
</dbReference>
<feature type="compositionally biased region" description="Polar residues" evidence="1">
    <location>
        <begin position="821"/>
        <end position="832"/>
    </location>
</feature>
<feature type="compositionally biased region" description="Low complexity" evidence="1">
    <location>
        <begin position="67"/>
        <end position="96"/>
    </location>
</feature>
<evidence type="ECO:0000313" key="4">
    <source>
        <dbReference type="Proteomes" id="UP000198210"/>
    </source>
</evidence>
<feature type="transmembrane region" description="Helical" evidence="2">
    <location>
        <begin position="886"/>
        <end position="908"/>
    </location>
</feature>
<organism evidence="3 4">
    <name type="scientific">Micromonospora siamensis</name>
    <dbReference type="NCBI Taxonomy" id="299152"/>
    <lineage>
        <taxon>Bacteria</taxon>
        <taxon>Bacillati</taxon>
        <taxon>Actinomycetota</taxon>
        <taxon>Actinomycetes</taxon>
        <taxon>Micromonosporales</taxon>
        <taxon>Micromonosporaceae</taxon>
        <taxon>Micromonospora</taxon>
    </lineage>
</organism>
<feature type="compositionally biased region" description="Low complexity" evidence="1">
    <location>
        <begin position="404"/>
        <end position="421"/>
    </location>
</feature>
<feature type="compositionally biased region" description="Basic and acidic residues" evidence="1">
    <location>
        <begin position="859"/>
        <end position="874"/>
    </location>
</feature>
<sequence>MTSEGSHRPGQEPDEVSPGAGGPAPYGDRNAQQNSPYGAPDLGWAPPPPANRPQSPAPAWAPQNDQPATAAWGAAPSAQPGEPTPAPGTWGPAAGTSQAAWAQQEQSGAWGTAAQQTPEQDQPAWGQQAPQAAPGWPQQQAAARGAAQVPQPGAPAPGGWPAADESPQGGGWNGAGQQDDQARSGGWNGAPDNPATSGGWPADARQDDASRPGWNDGQDDAARSGGWNRSTEDDPSRSGGWNAGGQQDDPARSGGWRANAAPQDDQPAWAQQAAQAAPAWPQAQPAARGAAQVPQPAAPAQDAHPGQDDPARSGGWQQQDRGPQADPATSGGWNAPQEDPARSGGWNRSTEDDAARPGGWNGSNQDDQARSGGWNDSAQDDAARPGGWNDSAQDDAARSGGWNGAAQGDAAASGGWNAGAGQPAVGRGSAAVPQQQNGERSEQDWPASDEPASGGGWATAAAVPQPGDRGDNAHWPRTEPTSAPPARATATVTGDEGPPPWTGPAAENAGQWGAERTARQDGPETAASWSPGDGWNRQEAEPAAENGWEPHRAEEPPAYQPGPAPGISPANAVPLPPQEQRVPGASLAAAPPADYSAPAQYSPFEQPGRDDAGRGYPSEQGGDAWGGADAARDEPQSPAGPLVPGPRTSPESGRASVPGVDPNAGSASASASVPTASRVTPPTDQPVHPGGNQPPQPRVYGRPARPEPEQDEPEQDEPGHEQGQQQHYDDQDRPPASRAYAAAVPVTSGPPAPPAFPQGMPNFVDPAGNNRPMNGTRPHPTDERAGDPYGAGRPLDGTQPYGQPAVGEQHQGGFPPAFPGAQQNAFPGGQQNAFPGAQQGGFPGGQPDGPSWGAPTEPEQGRFDSFKPEPEPKAEQPVPKVRNGRVLAVVLLVAVAILAIPLGLLALLGKLGGENESAPKFNPAVGSCVKRSGTTAATATCGEPGSFTVVSKVDNKKPCADPGQPHVVLPDGTTKLCLKPAPTK</sequence>
<feature type="compositionally biased region" description="Low complexity" evidence="1">
    <location>
        <begin position="664"/>
        <end position="677"/>
    </location>
</feature>
<dbReference type="Proteomes" id="UP000198210">
    <property type="component" value="Chromosome I"/>
</dbReference>
<feature type="compositionally biased region" description="Polar residues" evidence="1">
    <location>
        <begin position="97"/>
        <end position="120"/>
    </location>
</feature>
<evidence type="ECO:0008006" key="5">
    <source>
        <dbReference type="Google" id="ProtNLM"/>
    </source>
</evidence>
<keyword evidence="2" id="KW-1133">Transmembrane helix</keyword>
<evidence type="ECO:0000313" key="3">
    <source>
        <dbReference type="EMBL" id="SCG38544.1"/>
    </source>
</evidence>
<feature type="compositionally biased region" description="Low complexity" evidence="1">
    <location>
        <begin position="583"/>
        <end position="603"/>
    </location>
</feature>
<name>A0A1C5GXQ4_9ACTN</name>
<dbReference type="AlphaFoldDB" id="A0A1C5GXQ4"/>
<evidence type="ECO:0000256" key="1">
    <source>
        <dbReference type="SAM" id="MobiDB-lite"/>
    </source>
</evidence>
<keyword evidence="2" id="KW-0812">Transmembrane</keyword>